<evidence type="ECO:0000256" key="2">
    <source>
        <dbReference type="ARBA" id="ARBA00008333"/>
    </source>
</evidence>
<protein>
    <submittedName>
        <fullName evidence="7">Iron permease</fullName>
    </submittedName>
</protein>
<sequence length="284" mass="30039">MSANLYLQSFEIASVVWRETFEALLVVGILLTWSLREGPSAQRTAVGWIAAGVASGILFAAALALIMSRASALLDGDAEEILQMIMASLASVLMLRMVFWMRRMEQGNSGGLRNEALGHVRAGNWLGLACLAALAVAREGAETVIFLYGMLSASEGWQTGIVVVSGAVGLVLAVGTFWAFRTGAAMASKKVLSRISQALLIILGSGLAMTVIDKSISLGIMTPLTAPLWDLSWLLDDGRGAGAFLAGLAGYRARPELLPLLGIGAYWLTASLAYMPPLREKAPA</sequence>
<keyword evidence="3 6" id="KW-0812">Transmembrane</keyword>
<dbReference type="GO" id="GO:0015093">
    <property type="term" value="F:ferrous iron transmembrane transporter activity"/>
    <property type="evidence" value="ECO:0007669"/>
    <property type="project" value="TreeGrafter"/>
</dbReference>
<evidence type="ECO:0000256" key="3">
    <source>
        <dbReference type="ARBA" id="ARBA00022692"/>
    </source>
</evidence>
<dbReference type="AlphaFoldDB" id="A0A109K3Z5"/>
<comment type="caution">
    <text evidence="7">The sequence shown here is derived from an EMBL/GenBank/DDBJ whole genome shotgun (WGS) entry which is preliminary data.</text>
</comment>
<evidence type="ECO:0000313" key="7">
    <source>
        <dbReference type="EMBL" id="KWV60265.1"/>
    </source>
</evidence>
<feature type="transmembrane region" description="Helical" evidence="6">
    <location>
        <begin position="81"/>
        <end position="99"/>
    </location>
</feature>
<dbReference type="GO" id="GO:0033573">
    <property type="term" value="C:high-affinity iron permease complex"/>
    <property type="evidence" value="ECO:0007669"/>
    <property type="project" value="InterPro"/>
</dbReference>
<reference evidence="7 8" key="1">
    <citation type="submission" date="2015-11" db="EMBL/GenBank/DDBJ databases">
        <title>Draft Genome Sequence of the Strain BR 10423 (Rhizobium sp.) isolated from nodules of Mimosa pudica.</title>
        <authorList>
            <person name="Barauna A.C."/>
            <person name="Zilli J.E."/>
            <person name="Simoes-Araujo J.L."/>
            <person name="Reis V.M."/>
            <person name="James E.K."/>
            <person name="Reis F.B.Jr."/>
            <person name="Rouws L.F."/>
            <person name="Passos S.R."/>
            <person name="Gois S.R."/>
        </authorList>
    </citation>
    <scope>NUCLEOTIDE SEQUENCE [LARGE SCALE GENOMIC DNA]</scope>
    <source>
        <strain evidence="7 8">BR10423</strain>
    </source>
</reference>
<dbReference type="Proteomes" id="UP000068164">
    <property type="component" value="Unassembled WGS sequence"/>
</dbReference>
<evidence type="ECO:0000256" key="6">
    <source>
        <dbReference type="SAM" id="Phobius"/>
    </source>
</evidence>
<gene>
    <name evidence="7" type="ORF">AS026_00210</name>
</gene>
<dbReference type="PANTHER" id="PTHR31632">
    <property type="entry name" value="IRON TRANSPORTER FTH1"/>
    <property type="match status" value="1"/>
</dbReference>
<dbReference type="RefSeq" id="WP_062368257.1">
    <property type="nucleotide sequence ID" value="NZ_LNCD01000001.1"/>
</dbReference>
<accession>A0A109K3Z5</accession>
<feature type="transmembrane region" description="Helical" evidence="6">
    <location>
        <begin position="120"/>
        <end position="137"/>
    </location>
</feature>
<keyword evidence="4 6" id="KW-1133">Transmembrane helix</keyword>
<dbReference type="Pfam" id="PF03239">
    <property type="entry name" value="FTR1"/>
    <property type="match status" value="1"/>
</dbReference>
<name>A0A109K3Z5_9HYPH</name>
<keyword evidence="5 6" id="KW-0472">Membrane</keyword>
<evidence type="ECO:0000256" key="4">
    <source>
        <dbReference type="ARBA" id="ARBA00022989"/>
    </source>
</evidence>
<comment type="similarity">
    <text evidence="2">Belongs to the oxidase-dependent Fe transporter (OFeT) (TC 9.A.10.1) family.</text>
</comment>
<feature type="transmembrane region" description="Helical" evidence="6">
    <location>
        <begin position="192"/>
        <end position="212"/>
    </location>
</feature>
<dbReference type="PANTHER" id="PTHR31632:SF2">
    <property type="entry name" value="PLASMA MEMBRANE IRON PERMEASE"/>
    <property type="match status" value="1"/>
</dbReference>
<evidence type="ECO:0000313" key="8">
    <source>
        <dbReference type="Proteomes" id="UP000068164"/>
    </source>
</evidence>
<feature type="transmembrane region" description="Helical" evidence="6">
    <location>
        <begin position="157"/>
        <end position="180"/>
    </location>
</feature>
<dbReference type="InterPro" id="IPR004923">
    <property type="entry name" value="FTR1/Fip1/EfeU"/>
</dbReference>
<dbReference type="OrthoDB" id="7260758at2"/>
<feature type="transmembrane region" description="Helical" evidence="6">
    <location>
        <begin position="45"/>
        <end position="66"/>
    </location>
</feature>
<organism evidence="7 8">
    <name type="scientific">Rhizobium altiplani</name>
    <dbReference type="NCBI Taxonomy" id="1864509"/>
    <lineage>
        <taxon>Bacteria</taxon>
        <taxon>Pseudomonadati</taxon>
        <taxon>Pseudomonadota</taxon>
        <taxon>Alphaproteobacteria</taxon>
        <taxon>Hyphomicrobiales</taxon>
        <taxon>Rhizobiaceae</taxon>
        <taxon>Rhizobium/Agrobacterium group</taxon>
        <taxon>Rhizobium</taxon>
    </lineage>
</organism>
<comment type="subcellular location">
    <subcellularLocation>
        <location evidence="1">Membrane</location>
        <topology evidence="1">Multi-pass membrane protein</topology>
    </subcellularLocation>
</comment>
<evidence type="ECO:0000256" key="5">
    <source>
        <dbReference type="ARBA" id="ARBA00023136"/>
    </source>
</evidence>
<proteinExistence type="inferred from homology"/>
<feature type="transmembrane region" description="Helical" evidence="6">
    <location>
        <begin position="12"/>
        <end position="33"/>
    </location>
</feature>
<evidence type="ECO:0000256" key="1">
    <source>
        <dbReference type="ARBA" id="ARBA00004141"/>
    </source>
</evidence>
<dbReference type="EMBL" id="LNCD01000001">
    <property type="protein sequence ID" value="KWV60265.1"/>
    <property type="molecule type" value="Genomic_DNA"/>
</dbReference>
<keyword evidence="8" id="KW-1185">Reference proteome</keyword>